<evidence type="ECO:0000313" key="8">
    <source>
        <dbReference type="EMBL" id="QBM90233.1"/>
    </source>
</evidence>
<feature type="compositionally biased region" description="Basic residues" evidence="5">
    <location>
        <begin position="314"/>
        <end position="325"/>
    </location>
</feature>
<feature type="compositionally biased region" description="Basic and acidic residues" evidence="5">
    <location>
        <begin position="68"/>
        <end position="79"/>
    </location>
</feature>
<name>A0A4V1AES5_9ASCO</name>
<feature type="region of interest" description="Disordered" evidence="5">
    <location>
        <begin position="310"/>
        <end position="341"/>
    </location>
</feature>
<keyword evidence="4" id="KW-0539">Nucleus</keyword>
<feature type="region of interest" description="Disordered" evidence="5">
    <location>
        <begin position="45"/>
        <end position="103"/>
    </location>
</feature>
<dbReference type="PANTHER" id="PTHR16684">
    <property type="entry name" value="CENTROMERE PROTEIN C"/>
    <property type="match status" value="1"/>
</dbReference>
<evidence type="ECO:0000259" key="6">
    <source>
        <dbReference type="Pfam" id="PF11699"/>
    </source>
</evidence>
<dbReference type="GO" id="GO:0051382">
    <property type="term" value="P:kinetochore assembly"/>
    <property type="evidence" value="ECO:0007669"/>
    <property type="project" value="InterPro"/>
</dbReference>
<dbReference type="PANTHER" id="PTHR16684:SF11">
    <property type="entry name" value="CENTROMERE PROTEIN C"/>
    <property type="match status" value="1"/>
</dbReference>
<feature type="domain" description="Mif2/CENP-C cupin" evidence="6">
    <location>
        <begin position="398"/>
        <end position="484"/>
    </location>
</feature>
<organism evidence="8 9">
    <name type="scientific">Metschnikowia aff. pulcherrima</name>
    <dbReference type="NCBI Taxonomy" id="2163413"/>
    <lineage>
        <taxon>Eukaryota</taxon>
        <taxon>Fungi</taxon>
        <taxon>Dikarya</taxon>
        <taxon>Ascomycota</taxon>
        <taxon>Saccharomycotina</taxon>
        <taxon>Pichiomycetes</taxon>
        <taxon>Metschnikowiaceae</taxon>
        <taxon>Metschnikowia</taxon>
    </lineage>
</organism>
<evidence type="ECO:0000256" key="3">
    <source>
        <dbReference type="ARBA" id="ARBA00023125"/>
    </source>
</evidence>
<dbReference type="Gene3D" id="2.60.120.10">
    <property type="entry name" value="Jelly Rolls"/>
    <property type="match status" value="1"/>
</dbReference>
<feature type="compositionally biased region" description="Basic and acidic residues" evidence="5">
    <location>
        <begin position="326"/>
        <end position="337"/>
    </location>
</feature>
<dbReference type="GO" id="GO:0005634">
    <property type="term" value="C:nucleus"/>
    <property type="evidence" value="ECO:0007669"/>
    <property type="project" value="UniProtKB-SubCell"/>
</dbReference>
<evidence type="ECO:0000256" key="1">
    <source>
        <dbReference type="ARBA" id="ARBA00004123"/>
    </source>
</evidence>
<dbReference type="Pfam" id="PF11699">
    <property type="entry name" value="CENP-C_C"/>
    <property type="match status" value="1"/>
</dbReference>
<protein>
    <submittedName>
        <fullName evidence="8">Centromere protein C</fullName>
    </submittedName>
</protein>
<dbReference type="STRING" id="2163413.A0A4V1AES5"/>
<dbReference type="InterPro" id="IPR028929">
    <property type="entry name" value="Mif2_N"/>
</dbReference>
<dbReference type="InterPro" id="IPR028386">
    <property type="entry name" value="CENP-C/Mif2/cnp3"/>
</dbReference>
<dbReference type="EMBL" id="CP034460">
    <property type="protein sequence ID" value="QBM90233.1"/>
    <property type="molecule type" value="Genomic_DNA"/>
</dbReference>
<comment type="similarity">
    <text evidence="2">Belongs to the CENP-C/MIF2 family.</text>
</comment>
<evidence type="ECO:0000259" key="7">
    <source>
        <dbReference type="Pfam" id="PF15624"/>
    </source>
</evidence>
<reference evidence="9" key="1">
    <citation type="submission" date="2019-03" db="EMBL/GenBank/DDBJ databases">
        <title>Snf2 controls pulcherriminic acid biosynthesis and connects pigmentation and antifungal activity of the yeast Metschnikowia pulcherrima.</title>
        <authorList>
            <person name="Gore-Lloyd D."/>
            <person name="Sumann I."/>
            <person name="Brachmann A.O."/>
            <person name="Schneeberger K."/>
            <person name="Ortiz-Merino R.A."/>
            <person name="Moreno-Beltran M."/>
            <person name="Schlaefli M."/>
            <person name="Kirner P."/>
            <person name="Santos Kron A."/>
            <person name="Wolfe K.H."/>
            <person name="Piel J."/>
            <person name="Ahrens C.H."/>
            <person name="Henk D."/>
            <person name="Freimoser F.M."/>
        </authorList>
    </citation>
    <scope>NUCLEOTIDE SEQUENCE [LARGE SCALE GENOMIC DNA]</scope>
    <source>
        <strain evidence="9">APC 1.2</strain>
    </source>
</reference>
<evidence type="ECO:0000256" key="2">
    <source>
        <dbReference type="ARBA" id="ARBA00010291"/>
    </source>
</evidence>
<keyword evidence="3" id="KW-0238">DNA-binding</keyword>
<sequence>MDLMRLGYQSRKTGLKRKQNVAKDIHDMEDIDEFFSEAGWSISGPDASHGTSNSYAAPKAQDKANTSLRHDGNASRVRAEVASSRTSALSTKIRGQDGLTADSPGFDNQVSPTYEAHDPDGNASFFDESFQDPIDNGHEDSISVLPSAPLLIRNSLMDKQSQQGPKKHTPRYTKKMITVNPYRGAELNGGSPETVAAKHFTRVELPSGEASLGIQRNKTAINEKPQNRDLKITNLYESQSLPSPPPEGLRRSKRTKIAPLAFWRNERIIYTRAREKNSEVDSTLIRDIRKIPLQEIVEVVHVPEKAEQVIGEKTKRKPKYRKSKPSHREEHKPKDENFDYESDPGIEGSEWFQRKLLETEVFENEETMTKRVIAWTPDGGSFQLPPALKEEQRTPENFEVALLFDSQLNHFASGLLKFPRDGFKSLRTTGDSLFVFHVARGLIEVTLNSDKFIVTRGCSFEIPKYNIYSFKNLGHGDAKLFFVQCQTSEA</sequence>
<dbReference type="CDD" id="cd06993">
    <property type="entry name" value="cupin_CENP-C_C"/>
    <property type="match status" value="1"/>
</dbReference>
<dbReference type="InterPro" id="IPR025974">
    <property type="entry name" value="Mif2/CENP-C_cupin"/>
</dbReference>
<keyword evidence="9" id="KW-1185">Reference proteome</keyword>
<dbReference type="GO" id="GO:0019237">
    <property type="term" value="F:centromeric DNA binding"/>
    <property type="evidence" value="ECO:0007669"/>
    <property type="project" value="InterPro"/>
</dbReference>
<comment type="subcellular location">
    <subcellularLocation>
        <location evidence="1">Nucleus</location>
    </subcellularLocation>
</comment>
<dbReference type="InterPro" id="IPR014710">
    <property type="entry name" value="RmlC-like_jellyroll"/>
</dbReference>
<dbReference type="AlphaFoldDB" id="A0A4V1AES5"/>
<dbReference type="GO" id="GO:0051455">
    <property type="term" value="P:spindle attachment to meiosis I kinetochore"/>
    <property type="evidence" value="ECO:0007669"/>
    <property type="project" value="TreeGrafter"/>
</dbReference>
<proteinExistence type="inferred from homology"/>
<gene>
    <name evidence="8" type="primary">MPUL0E04760</name>
    <name evidence="8" type="ORF">METSCH_E04760</name>
</gene>
<evidence type="ECO:0000256" key="4">
    <source>
        <dbReference type="ARBA" id="ARBA00023242"/>
    </source>
</evidence>
<dbReference type="GO" id="GO:0000776">
    <property type="term" value="C:kinetochore"/>
    <property type="evidence" value="ECO:0007669"/>
    <property type="project" value="InterPro"/>
</dbReference>
<evidence type="ECO:0000256" key="5">
    <source>
        <dbReference type="SAM" id="MobiDB-lite"/>
    </source>
</evidence>
<dbReference type="GO" id="GO:0051315">
    <property type="term" value="P:attachment of mitotic spindle microtubules to kinetochore"/>
    <property type="evidence" value="ECO:0007669"/>
    <property type="project" value="TreeGrafter"/>
</dbReference>
<feature type="domain" description="Mif2 N-terminal" evidence="7">
    <location>
        <begin position="4"/>
        <end position="54"/>
    </location>
</feature>
<dbReference type="Proteomes" id="UP000292447">
    <property type="component" value="Chromosome V"/>
</dbReference>
<dbReference type="InterPro" id="IPR011051">
    <property type="entry name" value="RmlC_Cupin_sf"/>
</dbReference>
<dbReference type="Pfam" id="PF15624">
    <property type="entry name" value="Mif2_N"/>
    <property type="match status" value="1"/>
</dbReference>
<evidence type="ECO:0000313" key="9">
    <source>
        <dbReference type="Proteomes" id="UP000292447"/>
    </source>
</evidence>
<dbReference type="SUPFAM" id="SSF51182">
    <property type="entry name" value="RmlC-like cupins"/>
    <property type="match status" value="1"/>
</dbReference>
<accession>A0A4V1AES5</accession>